<proteinExistence type="predicted"/>
<keyword evidence="1" id="KW-0732">Signal</keyword>
<reference evidence="2" key="1">
    <citation type="submission" date="2014-11" db="EMBL/GenBank/DDBJ databases">
        <authorList>
            <person name="Amaro Gonzalez C."/>
        </authorList>
    </citation>
    <scope>NUCLEOTIDE SEQUENCE</scope>
</reference>
<name>A0A0E9VR89_ANGAN</name>
<protein>
    <submittedName>
        <fullName evidence="2">Uncharacterized protein</fullName>
    </submittedName>
</protein>
<dbReference type="AlphaFoldDB" id="A0A0E9VR89"/>
<sequence>MHSSAFSSLLTSGLIWPSVSVCSFRARQNSLVQVAGHLYSVQIGVLHC</sequence>
<accession>A0A0E9VR89</accession>
<dbReference type="EMBL" id="GBXM01027928">
    <property type="protein sequence ID" value="JAH80649.1"/>
    <property type="molecule type" value="Transcribed_RNA"/>
</dbReference>
<evidence type="ECO:0000256" key="1">
    <source>
        <dbReference type="SAM" id="SignalP"/>
    </source>
</evidence>
<evidence type="ECO:0000313" key="2">
    <source>
        <dbReference type="EMBL" id="JAH80649.1"/>
    </source>
</evidence>
<reference evidence="2" key="2">
    <citation type="journal article" date="2015" name="Fish Shellfish Immunol.">
        <title>Early steps in the European eel (Anguilla anguilla)-Vibrio vulnificus interaction in the gills: Role of the RtxA13 toxin.</title>
        <authorList>
            <person name="Callol A."/>
            <person name="Pajuelo D."/>
            <person name="Ebbesson L."/>
            <person name="Teles M."/>
            <person name="MacKenzie S."/>
            <person name="Amaro C."/>
        </authorList>
    </citation>
    <scope>NUCLEOTIDE SEQUENCE</scope>
</reference>
<organism evidence="2">
    <name type="scientific">Anguilla anguilla</name>
    <name type="common">European freshwater eel</name>
    <name type="synonym">Muraena anguilla</name>
    <dbReference type="NCBI Taxonomy" id="7936"/>
    <lineage>
        <taxon>Eukaryota</taxon>
        <taxon>Metazoa</taxon>
        <taxon>Chordata</taxon>
        <taxon>Craniata</taxon>
        <taxon>Vertebrata</taxon>
        <taxon>Euteleostomi</taxon>
        <taxon>Actinopterygii</taxon>
        <taxon>Neopterygii</taxon>
        <taxon>Teleostei</taxon>
        <taxon>Anguilliformes</taxon>
        <taxon>Anguillidae</taxon>
        <taxon>Anguilla</taxon>
    </lineage>
</organism>
<feature type="signal peptide" evidence="1">
    <location>
        <begin position="1"/>
        <end position="20"/>
    </location>
</feature>
<feature type="chain" id="PRO_5002433814" evidence="1">
    <location>
        <begin position="21"/>
        <end position="48"/>
    </location>
</feature>